<keyword evidence="1" id="KW-0805">Transcription regulation</keyword>
<protein>
    <submittedName>
        <fullName evidence="5">Helix-turn-helix domain-containing protein</fullName>
    </submittedName>
</protein>
<dbReference type="PANTHER" id="PTHR33204:SF18">
    <property type="entry name" value="TRANSCRIPTIONAL REGULATORY PROTEIN"/>
    <property type="match status" value="1"/>
</dbReference>
<evidence type="ECO:0000256" key="1">
    <source>
        <dbReference type="ARBA" id="ARBA00023015"/>
    </source>
</evidence>
<evidence type="ECO:0000259" key="4">
    <source>
        <dbReference type="PROSITE" id="PS51118"/>
    </source>
</evidence>
<keyword evidence="3" id="KW-0804">Transcription</keyword>
<comment type="caution">
    <text evidence="5">The sequence shown here is derived from an EMBL/GenBank/DDBJ whole genome shotgun (WGS) entry which is preliminary data.</text>
</comment>
<feature type="domain" description="HTH hxlR-type" evidence="4">
    <location>
        <begin position="11"/>
        <end position="110"/>
    </location>
</feature>
<keyword evidence="2" id="KW-0238">DNA-binding</keyword>
<dbReference type="EMBL" id="BAABLP010000002">
    <property type="protein sequence ID" value="GAA4741784.1"/>
    <property type="molecule type" value="Genomic_DNA"/>
</dbReference>
<dbReference type="InterPro" id="IPR002577">
    <property type="entry name" value="HTH_HxlR"/>
</dbReference>
<dbReference type="InterPro" id="IPR036388">
    <property type="entry name" value="WH-like_DNA-bd_sf"/>
</dbReference>
<dbReference type="SUPFAM" id="SSF46785">
    <property type="entry name" value="Winged helix' DNA-binding domain"/>
    <property type="match status" value="1"/>
</dbReference>
<dbReference type="Proteomes" id="UP001500121">
    <property type="component" value="Unassembled WGS sequence"/>
</dbReference>
<reference evidence="6" key="1">
    <citation type="journal article" date="2019" name="Int. J. Syst. Evol. Microbiol.">
        <title>The Global Catalogue of Microorganisms (GCM) 10K type strain sequencing project: providing services to taxonomists for standard genome sequencing and annotation.</title>
        <authorList>
            <consortium name="The Broad Institute Genomics Platform"/>
            <consortium name="The Broad Institute Genome Sequencing Center for Infectious Disease"/>
            <person name="Wu L."/>
            <person name="Ma J."/>
        </authorList>
    </citation>
    <scope>NUCLEOTIDE SEQUENCE [LARGE SCALE GENOMIC DNA]</scope>
    <source>
        <strain evidence="6">JCM 19015</strain>
    </source>
</reference>
<evidence type="ECO:0000313" key="5">
    <source>
        <dbReference type="EMBL" id="GAA4741784.1"/>
    </source>
</evidence>
<dbReference type="PANTHER" id="PTHR33204">
    <property type="entry name" value="TRANSCRIPTIONAL REGULATOR, MARR FAMILY"/>
    <property type="match status" value="1"/>
</dbReference>
<gene>
    <name evidence="5" type="ORF">GCM10025783_11250</name>
</gene>
<evidence type="ECO:0000256" key="3">
    <source>
        <dbReference type="ARBA" id="ARBA00023163"/>
    </source>
</evidence>
<dbReference type="RefSeq" id="WP_345480043.1">
    <property type="nucleotide sequence ID" value="NZ_BAABLP010000002.1"/>
</dbReference>
<name>A0ABP8YY67_9MICO</name>
<keyword evidence="6" id="KW-1185">Reference proteome</keyword>
<evidence type="ECO:0000256" key="2">
    <source>
        <dbReference type="ARBA" id="ARBA00023125"/>
    </source>
</evidence>
<dbReference type="InterPro" id="IPR036390">
    <property type="entry name" value="WH_DNA-bd_sf"/>
</dbReference>
<dbReference type="Pfam" id="PF01638">
    <property type="entry name" value="HxlR"/>
    <property type="match status" value="1"/>
</dbReference>
<dbReference type="PROSITE" id="PS51118">
    <property type="entry name" value="HTH_HXLR"/>
    <property type="match status" value="1"/>
</dbReference>
<sequence>MPLTDPTGGTCAIARTITALGDRWSLLVLREAAFGTSRFSEFRQRLGIASDVLTDRLQSLVAHGVLERVAYQEEGSRTRTEYRLTEAGREFQVVLGALGDWGRDHLRSEREAGVQYHDADGRPVRVAFVDADGRVLDREEVVIRRR</sequence>
<dbReference type="Gene3D" id="1.10.10.10">
    <property type="entry name" value="Winged helix-like DNA-binding domain superfamily/Winged helix DNA-binding domain"/>
    <property type="match status" value="1"/>
</dbReference>
<accession>A0ABP8YY67</accession>
<evidence type="ECO:0000313" key="6">
    <source>
        <dbReference type="Proteomes" id="UP001500121"/>
    </source>
</evidence>
<organism evidence="5 6">
    <name type="scientific">Amnibacterium soli</name>
    <dbReference type="NCBI Taxonomy" id="1282736"/>
    <lineage>
        <taxon>Bacteria</taxon>
        <taxon>Bacillati</taxon>
        <taxon>Actinomycetota</taxon>
        <taxon>Actinomycetes</taxon>
        <taxon>Micrococcales</taxon>
        <taxon>Microbacteriaceae</taxon>
        <taxon>Amnibacterium</taxon>
    </lineage>
</organism>
<proteinExistence type="predicted"/>